<gene>
    <name evidence="2" type="ORF">CRM94_24010</name>
    <name evidence="3" type="ORF">NYZ96_13535</name>
</gene>
<proteinExistence type="predicted"/>
<keyword evidence="1" id="KW-1133">Transmembrane helix</keyword>
<dbReference type="Proteomes" id="UP000220629">
    <property type="component" value="Unassembled WGS sequence"/>
</dbReference>
<dbReference type="InterPro" id="IPR009495">
    <property type="entry name" value="NrsF"/>
</dbReference>
<feature type="transmembrane region" description="Helical" evidence="1">
    <location>
        <begin position="29"/>
        <end position="47"/>
    </location>
</feature>
<dbReference type="AlphaFoldDB" id="A0A2A7S271"/>
<sequence length="213" mass="22645">MRTDELIGLLATGVAPADRGAAARRFGTALPLGLGGSLLLTWLLFGWRRDLAPAMDTALFWIKLAFPLAVAAVAWPLAERLGRPGSRGGRRWWLLALPFLLVWIGGALVLAAAAPGARLPLMLGLSWKVCALNILLLSTPSFAAVFWAMRALAATRPRQAGAVAGLLASAIATAAYCLHCPEMSPAFWALWYVLGMSLPAALGALLGPRLLRW</sequence>
<evidence type="ECO:0000313" key="4">
    <source>
        <dbReference type="Proteomes" id="UP000220629"/>
    </source>
</evidence>
<accession>A0A2A7S271</accession>
<dbReference type="Pfam" id="PF06532">
    <property type="entry name" value="NrsF"/>
    <property type="match status" value="1"/>
</dbReference>
<reference evidence="4" key="2">
    <citation type="submission" date="2017-09" db="EMBL/GenBank/DDBJ databases">
        <title>FDA dAtabase for Regulatory Grade micrObial Sequences (FDA-ARGOS): Supporting development and validation of Infectious Disease Dx tests.</title>
        <authorList>
            <person name="Minogue T."/>
            <person name="Wolcott M."/>
            <person name="Wasieloski L."/>
            <person name="Aguilar W."/>
            <person name="Moore D."/>
            <person name="Tallon L."/>
            <person name="Sadzewicz L."/>
            <person name="Ott S."/>
            <person name="Zhao X."/>
            <person name="Nagaraj S."/>
            <person name="Vavikolanu K."/>
            <person name="Aluvathingal J."/>
            <person name="Nadendla S."/>
            <person name="Sichtig H."/>
        </authorList>
    </citation>
    <scope>NUCLEOTIDE SEQUENCE [LARGE SCALE GENOMIC DNA]</scope>
    <source>
        <strain evidence="4">FDAARGOS_390</strain>
    </source>
</reference>
<dbReference type="Proteomes" id="UP001059745">
    <property type="component" value="Chromosome 1"/>
</dbReference>
<feature type="transmembrane region" description="Helical" evidence="1">
    <location>
        <begin position="125"/>
        <end position="148"/>
    </location>
</feature>
<organism evidence="2 4">
    <name type="scientific">Burkholderia gladioli</name>
    <name type="common">Pseudomonas marginata</name>
    <name type="synonym">Phytomonas marginata</name>
    <dbReference type="NCBI Taxonomy" id="28095"/>
    <lineage>
        <taxon>Bacteria</taxon>
        <taxon>Pseudomonadati</taxon>
        <taxon>Pseudomonadota</taxon>
        <taxon>Betaproteobacteria</taxon>
        <taxon>Burkholderiales</taxon>
        <taxon>Burkholderiaceae</taxon>
        <taxon>Burkholderia</taxon>
    </lineage>
</organism>
<feature type="transmembrane region" description="Helical" evidence="1">
    <location>
        <begin position="190"/>
        <end position="211"/>
    </location>
</feature>
<evidence type="ECO:0000313" key="3">
    <source>
        <dbReference type="EMBL" id="UWX69231.1"/>
    </source>
</evidence>
<dbReference type="EMBL" id="PDDY01000004">
    <property type="protein sequence ID" value="PEH37583.1"/>
    <property type="molecule type" value="Genomic_DNA"/>
</dbReference>
<protein>
    <submittedName>
        <fullName evidence="2">DUF1109 domain-containing protein</fullName>
    </submittedName>
</protein>
<feature type="transmembrane region" description="Helical" evidence="1">
    <location>
        <begin position="59"/>
        <end position="78"/>
    </location>
</feature>
<feature type="transmembrane region" description="Helical" evidence="1">
    <location>
        <begin position="160"/>
        <end position="178"/>
    </location>
</feature>
<evidence type="ECO:0000256" key="1">
    <source>
        <dbReference type="SAM" id="Phobius"/>
    </source>
</evidence>
<keyword evidence="1" id="KW-0472">Membrane</keyword>
<evidence type="ECO:0000313" key="2">
    <source>
        <dbReference type="EMBL" id="PEH37583.1"/>
    </source>
</evidence>
<reference evidence="2" key="1">
    <citation type="submission" date="2017-09" db="EMBL/GenBank/DDBJ databases">
        <title>FDA dAtabase for Regulatory Grade micrObial Sequences (FDA-ARGOS): Supporting development and validation of Infectious Disease Dx tests.</title>
        <authorList>
            <person name="Minogue T."/>
            <person name="Wolcott M."/>
            <person name="Wasieloski L."/>
            <person name="Aguilar W."/>
            <person name="Moore D."/>
            <person name="Tallon L.J."/>
            <person name="Sadzewicz L."/>
            <person name="Ott S."/>
            <person name="Zhao X."/>
            <person name="Nagaraj S."/>
            <person name="Vavikolanu K."/>
            <person name="Aluvathingal J."/>
            <person name="Nadendla S."/>
            <person name="Sichtig H."/>
        </authorList>
    </citation>
    <scope>NUCLEOTIDE SEQUENCE</scope>
    <source>
        <strain evidence="2">FDAARGOS_390</strain>
    </source>
</reference>
<name>A0A2A7S271_BURGA</name>
<keyword evidence="1" id="KW-0812">Transmembrane</keyword>
<dbReference type="OMA" id="ATWYTIA"/>
<dbReference type="RefSeq" id="WP_013698760.1">
    <property type="nucleotide sequence ID" value="NZ_CADEPO010000022.1"/>
</dbReference>
<reference evidence="3" key="3">
    <citation type="submission" date="2022-09" db="EMBL/GenBank/DDBJ databases">
        <title>Genomic of Burkholderia gladioli.</title>
        <authorList>
            <person name="Wu H."/>
        </authorList>
    </citation>
    <scope>NUCLEOTIDE SEQUENCE</scope>
    <source>
        <strain evidence="3">ZN-S4</strain>
    </source>
</reference>
<dbReference type="EMBL" id="CP104214">
    <property type="protein sequence ID" value="UWX69231.1"/>
    <property type="molecule type" value="Genomic_DNA"/>
</dbReference>
<feature type="transmembrane region" description="Helical" evidence="1">
    <location>
        <begin position="90"/>
        <end position="113"/>
    </location>
</feature>